<evidence type="ECO:0000313" key="3">
    <source>
        <dbReference type="Proteomes" id="UP001228643"/>
    </source>
</evidence>
<dbReference type="AlphaFoldDB" id="A0AAW6TNP4"/>
<gene>
    <name evidence="2" type="ORF">QLS97_08785</name>
</gene>
<keyword evidence="1" id="KW-0732">Signal</keyword>
<keyword evidence="3" id="KW-1185">Reference proteome</keyword>
<comment type="caution">
    <text evidence="2">The sequence shown here is derived from an EMBL/GenBank/DDBJ whole genome shotgun (WGS) entry which is preliminary data.</text>
</comment>
<evidence type="ECO:0000256" key="1">
    <source>
        <dbReference type="SAM" id="SignalP"/>
    </source>
</evidence>
<evidence type="ECO:0000313" key="2">
    <source>
        <dbReference type="EMBL" id="MDI5949743.1"/>
    </source>
</evidence>
<dbReference type="InterPro" id="IPR019861">
    <property type="entry name" value="PorP/SprF_Bacteroidetes"/>
</dbReference>
<feature type="signal peptide" evidence="1">
    <location>
        <begin position="1"/>
        <end position="20"/>
    </location>
</feature>
<reference evidence="2 3" key="1">
    <citation type="submission" date="2023-04" db="EMBL/GenBank/DDBJ databases">
        <title>Two novel species of Flavobacterium.</title>
        <authorList>
            <person name="Liu Q."/>
            <person name="Xin Y.-H."/>
        </authorList>
    </citation>
    <scope>NUCLEOTIDE SEQUENCE [LARGE SCALE GENOMIC DNA]</scope>
    <source>
        <strain evidence="2 3">LB2P87</strain>
    </source>
</reference>
<accession>A0AAW6TNP4</accession>
<sequence length="331" mass="37600">MKIKIAALILLLGFSLTVKAQDPIFTQYFMVPETLNPGFTGFLETTKAGILHRTQWPDLNFRVDTDYGFINTWLENVNSGVGISVLNHREKFTDYNFTQVNLNYAYRVQLNDEWFFRPAIEVGFGNKSFGFQNIILEDQINIGLGTINSSSVDPLLLNEKVSFFDFSAGMLFNNENAWFGLSLKHLNKPNISFSTIGNVPLEMFFSANAGYEFKLGDYIDITVLPYETRLLLTSNYMTQGEYSRFDLGTGLVFEKFFFGVSGATNPGKKTDKSHFLTSINAFGGLQYEHFKFGYSYDFNTSKIGKTGGIFELSVIYQFDLEVKCFGCPNYY</sequence>
<organism evidence="2 3">
    <name type="scientific">Flavobacterium yafengii</name>
    <dbReference type="NCBI Taxonomy" id="3041253"/>
    <lineage>
        <taxon>Bacteria</taxon>
        <taxon>Pseudomonadati</taxon>
        <taxon>Bacteroidota</taxon>
        <taxon>Flavobacteriia</taxon>
        <taxon>Flavobacteriales</taxon>
        <taxon>Flavobacteriaceae</taxon>
        <taxon>Flavobacterium</taxon>
    </lineage>
</organism>
<name>A0AAW6TNP4_9FLAO</name>
<dbReference type="Pfam" id="PF11751">
    <property type="entry name" value="PorP_SprF"/>
    <property type="match status" value="1"/>
</dbReference>
<proteinExistence type="predicted"/>
<feature type="chain" id="PRO_5043868557" evidence="1">
    <location>
        <begin position="21"/>
        <end position="331"/>
    </location>
</feature>
<dbReference type="NCBIfam" id="TIGR03519">
    <property type="entry name" value="T9SS_PorP_fam"/>
    <property type="match status" value="1"/>
</dbReference>
<protein>
    <submittedName>
        <fullName evidence="2">PorP/SprF family type IX secretion system membrane protein</fullName>
    </submittedName>
</protein>
<dbReference type="EMBL" id="JASCRY010000002">
    <property type="protein sequence ID" value="MDI5949743.1"/>
    <property type="molecule type" value="Genomic_DNA"/>
</dbReference>
<dbReference type="Proteomes" id="UP001228643">
    <property type="component" value="Unassembled WGS sequence"/>
</dbReference>
<dbReference type="RefSeq" id="WP_282715985.1">
    <property type="nucleotide sequence ID" value="NZ_JASCRT010000002.1"/>
</dbReference>